<evidence type="ECO:0000259" key="12">
    <source>
        <dbReference type="PROSITE" id="PS51446"/>
    </source>
</evidence>
<name>A0AAJ7E9Z4_PAPXU</name>
<keyword evidence="4 8" id="KW-0722">Serine protease inhibitor</keyword>
<sequence length="787" mass="87448">MQWFLAGLLCWATLAIGSELPDLLETNPSVEVQCLAGTEWKSNCHSCRCLANGIAECSKEELCDTSITADPIPCKPQTVFSRDCSSCICLPNGKAQCTPGVCNRSNIPKRSELLSGKECSPGSKWSSQCNECHCTSEGYSSCTEMKCPGQENEATLRCAPDSVWMNECNTCWCTTDGRATCTRMGCMGSPAIDFNVKATEEPIITKILRSKVNKENSTKAVICSANRMFIKDCNTCWCNEDGTSYFCTRKVCVLEVSDENAELSENARVIKQKCRPDEVFEMDCNMCRCNPDGQSYSCTRRACYPDDVPDDVQKSDSIAEKNDSISSRKRRAVQQEPPKACQPGQEFRIDCNKCLCNNEGHDFSCTRIDCALLNSNSNGGVRTKRETTEEISTNCSAGAAFQRACNVCLCGADGQRATCTTHDCDQVKTSDGLNAPESDPNFRCNPGEQFKRECNDCTCSADGKSVFCTLRYCSVYTPSNVSSIHPEYLPIKEGDPCVKGKMYKISCNTCHCADTNALYCTKMACLEHEDMKRFSLINKQSHQRDLRGGNEKDTKKDKKYLPDLPEGRCVPGKLYHKECQKCYCDINGKPLCNPSKPTKCKEPPKIMDVTTPMDVSPPITNKEFSQLPILPHSAVKCQSGKIYLIDCNTCLCLDNGNLLCETLLCLNKDEENAVKAKKWSGIKCKNADDALSDRCIRCDCKNNITECRAVPGCAMPAKMKLHGNTKMRLNLDIKKEKCKPGAVYKTDCNRCYCQSDLSLRCTQKSCLNYRQALKLKNLRSYLQKHGL</sequence>
<dbReference type="InterPro" id="IPR001190">
    <property type="entry name" value="SRCR"/>
</dbReference>
<feature type="disulfide bond" evidence="8">
    <location>
        <begin position="171"/>
        <end position="181"/>
    </location>
</feature>
<feature type="domain" description="Pacifastin" evidence="12">
    <location>
        <begin position="116"/>
        <end position="150"/>
    </location>
</feature>
<comment type="caution">
    <text evidence="7">Lacks conserved residue(s) required for the propagation of feature annotation.</text>
</comment>
<feature type="domain" description="Pacifastin" evidence="12">
    <location>
        <begin position="338"/>
        <end position="373"/>
    </location>
</feature>
<evidence type="ECO:0000256" key="5">
    <source>
        <dbReference type="ARBA" id="ARBA00023157"/>
    </source>
</evidence>
<evidence type="ECO:0000256" key="4">
    <source>
        <dbReference type="ARBA" id="ARBA00022900"/>
    </source>
</evidence>
<dbReference type="AlphaFoldDB" id="A0AAJ7E9Z4"/>
<dbReference type="GO" id="GO:0004867">
    <property type="term" value="F:serine-type endopeptidase inhibitor activity"/>
    <property type="evidence" value="ECO:0007669"/>
    <property type="project" value="UniProtKB-UniRule"/>
</dbReference>
<feature type="disulfide bond" evidence="8">
    <location>
        <begin position="132"/>
        <end position="142"/>
    </location>
</feature>
<evidence type="ECO:0000256" key="7">
    <source>
        <dbReference type="PROSITE-ProRule" id="PRU00196"/>
    </source>
</evidence>
<evidence type="ECO:0000256" key="2">
    <source>
        <dbReference type="ARBA" id="ARBA00022525"/>
    </source>
</evidence>
<proteinExistence type="inferred from homology"/>
<feature type="disulfide bond" evidence="8">
    <location>
        <begin position="119"/>
        <end position="134"/>
    </location>
</feature>
<gene>
    <name evidence="13" type="primary">LOC106118552</name>
</gene>
<feature type="domain" description="Pacifastin" evidence="12">
    <location>
        <begin position="155"/>
        <end position="189"/>
    </location>
</feature>
<feature type="disulfide bond" evidence="8">
    <location>
        <begin position="395"/>
        <end position="410"/>
    </location>
</feature>
<keyword evidence="5 7" id="KW-1015">Disulfide bond</keyword>
<keyword evidence="3 8" id="KW-0646">Protease inhibitor</keyword>
<feature type="compositionally biased region" description="Basic and acidic residues" evidence="9">
    <location>
        <begin position="313"/>
        <end position="323"/>
    </location>
</feature>
<evidence type="ECO:0000256" key="3">
    <source>
        <dbReference type="ARBA" id="ARBA00022690"/>
    </source>
</evidence>
<reference evidence="13" key="1">
    <citation type="submission" date="2025-08" db="UniProtKB">
        <authorList>
            <consortium name="RefSeq"/>
        </authorList>
    </citation>
    <scope>IDENTIFICATION</scope>
</reference>
<feature type="disulfide bond" evidence="7">
    <location>
        <begin position="223"/>
        <end position="233"/>
    </location>
</feature>
<feature type="domain" description="SRCR" evidence="11">
    <location>
        <begin position="143"/>
        <end position="248"/>
    </location>
</feature>
<dbReference type="InterPro" id="IPR008037">
    <property type="entry name" value="Pacifastin_dom"/>
</dbReference>
<evidence type="ECO:0000256" key="8">
    <source>
        <dbReference type="PROSITE-ProRule" id="PRU00776"/>
    </source>
</evidence>
<dbReference type="GO" id="GO:0016020">
    <property type="term" value="C:membrane"/>
    <property type="evidence" value="ECO:0007669"/>
    <property type="project" value="InterPro"/>
</dbReference>
<feature type="disulfide bond" evidence="8">
    <location>
        <begin position="748"/>
        <end position="766"/>
    </location>
</feature>
<feature type="domain" description="Pacifastin" evidence="12">
    <location>
        <begin position="392"/>
        <end position="427"/>
    </location>
</feature>
<dbReference type="KEGG" id="pxu:106118552"/>
<dbReference type="Proteomes" id="UP000694872">
    <property type="component" value="Unplaced"/>
</dbReference>
<evidence type="ECO:0000256" key="10">
    <source>
        <dbReference type="SAM" id="SignalP"/>
    </source>
</evidence>
<dbReference type="GO" id="GO:0005576">
    <property type="term" value="C:extracellular region"/>
    <property type="evidence" value="ECO:0007669"/>
    <property type="project" value="UniProtKB-SubCell"/>
</dbReference>
<feature type="domain" description="Pacifastin" evidence="12">
    <location>
        <begin position="271"/>
        <end position="306"/>
    </location>
</feature>
<dbReference type="SUPFAM" id="SSF57283">
    <property type="entry name" value="PMP inhibitors"/>
    <property type="match status" value="10"/>
</dbReference>
<feature type="disulfide bond" evidence="8">
    <location>
        <begin position="444"/>
        <end position="459"/>
    </location>
</feature>
<feature type="disulfide bond" evidence="8">
    <location>
        <begin position="168"/>
        <end position="186"/>
    </location>
</feature>
<evidence type="ECO:0000259" key="11">
    <source>
        <dbReference type="PROSITE" id="PS50287"/>
    </source>
</evidence>
<feature type="disulfide bond" evidence="8">
    <location>
        <begin position="129"/>
        <end position="147"/>
    </location>
</feature>
<feature type="domain" description="Pacifastin" evidence="12">
    <location>
        <begin position="735"/>
        <end position="769"/>
    </location>
</feature>
<feature type="site" description="Reactive bond" evidence="8">
    <location>
        <begin position="763"/>
        <end position="764"/>
    </location>
</feature>
<keyword evidence="2" id="KW-0964">Secreted</keyword>
<evidence type="ECO:0000256" key="9">
    <source>
        <dbReference type="SAM" id="MobiDB-lite"/>
    </source>
</evidence>
<feature type="domain" description="Pacifastin" evidence="12">
    <location>
        <begin position="441"/>
        <end position="476"/>
    </location>
</feature>
<dbReference type="RefSeq" id="XP_013168707.1">
    <property type="nucleotide sequence ID" value="XM_013313253.1"/>
</dbReference>
<protein>
    <submittedName>
        <fullName evidence="13">Kielin/chordin-like protein</fullName>
    </submittedName>
</protein>
<dbReference type="InterPro" id="IPR036201">
    <property type="entry name" value="Pacifastin_dom_sf"/>
</dbReference>
<dbReference type="Pfam" id="PF05375">
    <property type="entry name" value="Pacifastin_I"/>
    <property type="match status" value="9"/>
</dbReference>
<organism evidence="13">
    <name type="scientific">Papilio xuthus</name>
    <name type="common">Asian swallowtail butterfly</name>
    <dbReference type="NCBI Taxonomy" id="66420"/>
    <lineage>
        <taxon>Eukaryota</taxon>
        <taxon>Metazoa</taxon>
        <taxon>Ecdysozoa</taxon>
        <taxon>Arthropoda</taxon>
        <taxon>Hexapoda</taxon>
        <taxon>Insecta</taxon>
        <taxon>Pterygota</taxon>
        <taxon>Neoptera</taxon>
        <taxon>Endopterygota</taxon>
        <taxon>Lepidoptera</taxon>
        <taxon>Glossata</taxon>
        <taxon>Ditrysia</taxon>
        <taxon>Papilionoidea</taxon>
        <taxon>Papilionidae</taxon>
        <taxon>Papilioninae</taxon>
        <taxon>Papilio</taxon>
    </lineage>
</organism>
<dbReference type="GeneID" id="106118552"/>
<feature type="disulfide bond" evidence="8">
    <location>
        <begin position="274"/>
        <end position="289"/>
    </location>
</feature>
<evidence type="ECO:0000313" key="13">
    <source>
        <dbReference type="RefSeq" id="XP_013168707.1"/>
    </source>
</evidence>
<feature type="signal peptide" evidence="10">
    <location>
        <begin position="1"/>
        <end position="17"/>
    </location>
</feature>
<dbReference type="PROSITE" id="PS51446">
    <property type="entry name" value="PACIFASTIN"/>
    <property type="match status" value="7"/>
</dbReference>
<feature type="chain" id="PRO_5042616777" evidence="10">
    <location>
        <begin position="18"/>
        <end position="787"/>
    </location>
</feature>
<feature type="disulfide bond" evidence="8">
    <location>
        <begin position="751"/>
        <end position="761"/>
    </location>
</feature>
<feature type="disulfide bond" evidence="8">
    <location>
        <begin position="341"/>
        <end position="356"/>
    </location>
</feature>
<comment type="subcellular location">
    <subcellularLocation>
        <location evidence="1">Secreted</location>
    </subcellularLocation>
</comment>
<comment type="similarity">
    <text evidence="6 8">Belongs to the protease inhibitor I19 family.</text>
</comment>
<feature type="region of interest" description="Disordered" evidence="9">
    <location>
        <begin position="313"/>
        <end position="337"/>
    </location>
</feature>
<feature type="disulfide bond" evidence="8">
    <location>
        <begin position="738"/>
        <end position="753"/>
    </location>
</feature>
<evidence type="ECO:0000256" key="6">
    <source>
        <dbReference type="ARBA" id="ARBA00029459"/>
    </source>
</evidence>
<dbReference type="PROSITE" id="PS50287">
    <property type="entry name" value="SRCR_2"/>
    <property type="match status" value="1"/>
</dbReference>
<keyword evidence="10" id="KW-0732">Signal</keyword>
<accession>A0AAJ7E9Z4</accession>
<feature type="disulfide bond" evidence="8">
    <location>
        <begin position="158"/>
        <end position="173"/>
    </location>
</feature>
<evidence type="ECO:0000256" key="1">
    <source>
        <dbReference type="ARBA" id="ARBA00004613"/>
    </source>
</evidence>